<keyword evidence="4 11" id="KW-1133">Transmembrane helix</keyword>
<keyword evidence="8" id="KW-0325">Glycoprotein</keyword>
<dbReference type="AlphaFoldDB" id="A0A8B8EUI7"/>
<evidence type="ECO:0000256" key="10">
    <source>
        <dbReference type="ARBA" id="ARBA00023303"/>
    </source>
</evidence>
<keyword evidence="15" id="KW-1185">Reference proteome</keyword>
<dbReference type="GO" id="GO:0015276">
    <property type="term" value="F:ligand-gated monoatomic ion channel activity"/>
    <property type="evidence" value="ECO:0007669"/>
    <property type="project" value="InterPro"/>
</dbReference>
<keyword evidence="3 11" id="KW-0812">Transmembrane</keyword>
<dbReference type="FunFam" id="3.40.190.10:FF:000024">
    <property type="entry name" value="Glutamate receptor, ionotropic, delta 1"/>
    <property type="match status" value="1"/>
</dbReference>
<proteinExistence type="predicted"/>
<feature type="chain" id="PRO_5034666530" evidence="12">
    <location>
        <begin position="21"/>
        <end position="478"/>
    </location>
</feature>
<dbReference type="Pfam" id="PF00060">
    <property type="entry name" value="Lig_chan"/>
    <property type="match status" value="1"/>
</dbReference>
<dbReference type="SUPFAM" id="SSF53850">
    <property type="entry name" value="Periplasmic binding protein-like II"/>
    <property type="match status" value="1"/>
</dbReference>
<evidence type="ECO:0000313" key="16">
    <source>
        <dbReference type="RefSeq" id="XP_022343626.1"/>
    </source>
</evidence>
<evidence type="ECO:0000259" key="14">
    <source>
        <dbReference type="SMART" id="SM00918"/>
    </source>
</evidence>
<gene>
    <name evidence="16" type="primary">LOC111136802</name>
</gene>
<dbReference type="InterPro" id="IPR001320">
    <property type="entry name" value="Iontro_rcpt_C"/>
</dbReference>
<feature type="transmembrane region" description="Helical" evidence="11">
    <location>
        <begin position="217"/>
        <end position="240"/>
    </location>
</feature>
<dbReference type="KEGG" id="cvn:111136802"/>
<evidence type="ECO:0000256" key="11">
    <source>
        <dbReference type="SAM" id="Phobius"/>
    </source>
</evidence>
<dbReference type="InterPro" id="IPR015683">
    <property type="entry name" value="Ionotropic_Glu_rcpt"/>
</dbReference>
<feature type="domain" description="Ionotropic glutamate receptor C-terminal" evidence="13">
    <location>
        <begin position="23"/>
        <end position="388"/>
    </location>
</feature>
<keyword evidence="2" id="KW-0813">Transport</keyword>
<evidence type="ECO:0000313" key="15">
    <source>
        <dbReference type="Proteomes" id="UP000694844"/>
    </source>
</evidence>
<evidence type="ECO:0000256" key="1">
    <source>
        <dbReference type="ARBA" id="ARBA00004141"/>
    </source>
</evidence>
<keyword evidence="12" id="KW-0732">Signal</keyword>
<evidence type="ECO:0000256" key="8">
    <source>
        <dbReference type="ARBA" id="ARBA00023180"/>
    </source>
</evidence>
<sequence length="478" mass="53388">MGSPGVYLLCLFAIVSLSTGQTVYKVTTILDEPFVLQKKGVPSEFEGFIPDLLKKIEPILNVTFNVRHVGDFRYGSQDKDGNWTGLIGELVKGTADIAAASLTVTAERAKVIDFSHPFLDLGLAIVMKRPTSRGWRALTGFVSFLQPFTPGVWIALLLSCLLVPILYGFILHFDPMEDEAESRLLGNIAKAVPVIFYRFCLQGSLASTNSNSRAARVLVAFWSLFLIILYVTWATSFAVYMMKGQRQIPETPFHSFKELASQSNIQFGTVKGGSTYVYFMRSKDDVDKKIGKHLMDNPDQLTSSMEEGVKRVRSSNGRYAFIMEETAARQLVGQLPCDLMLIHHSYVRKSYAFGCTPNTTICRDLDVAIIKLKNDGELMELSEKWLKPDGCDTDFFDDYVAYMKSFNNEKDSSGYLFQGDALNMQKVGSMFILLAVGIVISVGLLIFDVCTERRVQKAVNRRGGTDKQPFEAITDDLQ</sequence>
<keyword evidence="9" id="KW-1071">Ligand-gated ion channel</keyword>
<evidence type="ECO:0000256" key="9">
    <source>
        <dbReference type="ARBA" id="ARBA00023286"/>
    </source>
</evidence>
<evidence type="ECO:0000256" key="12">
    <source>
        <dbReference type="SAM" id="SignalP"/>
    </source>
</evidence>
<feature type="domain" description="Ionotropic glutamate receptor L-glutamate and glycine-binding" evidence="14">
    <location>
        <begin position="33"/>
        <end position="92"/>
    </location>
</feature>
<feature type="transmembrane region" description="Helical" evidence="11">
    <location>
        <begin position="427"/>
        <end position="447"/>
    </location>
</feature>
<evidence type="ECO:0000256" key="3">
    <source>
        <dbReference type="ARBA" id="ARBA00022692"/>
    </source>
</evidence>
<organism evidence="15 16">
    <name type="scientific">Crassostrea virginica</name>
    <name type="common">Eastern oyster</name>
    <dbReference type="NCBI Taxonomy" id="6565"/>
    <lineage>
        <taxon>Eukaryota</taxon>
        <taxon>Metazoa</taxon>
        <taxon>Spiralia</taxon>
        <taxon>Lophotrochozoa</taxon>
        <taxon>Mollusca</taxon>
        <taxon>Bivalvia</taxon>
        <taxon>Autobranchia</taxon>
        <taxon>Pteriomorphia</taxon>
        <taxon>Ostreida</taxon>
        <taxon>Ostreoidea</taxon>
        <taxon>Ostreidae</taxon>
        <taxon>Crassostrea</taxon>
    </lineage>
</organism>
<protein>
    <submittedName>
        <fullName evidence="16">Glutamate receptor ionotropic, kainate 2-like</fullName>
    </submittedName>
</protein>
<name>A0A8B8EUI7_CRAVI</name>
<dbReference type="SMART" id="SM00079">
    <property type="entry name" value="PBPe"/>
    <property type="match status" value="1"/>
</dbReference>
<reference evidence="16" key="1">
    <citation type="submission" date="2025-08" db="UniProtKB">
        <authorList>
            <consortium name="RefSeq"/>
        </authorList>
    </citation>
    <scope>IDENTIFICATION</scope>
    <source>
        <tissue evidence="16">Whole sample</tissue>
    </source>
</reference>
<evidence type="ECO:0000256" key="5">
    <source>
        <dbReference type="ARBA" id="ARBA00023065"/>
    </source>
</evidence>
<accession>A0A8B8EUI7</accession>
<dbReference type="RefSeq" id="XP_022343626.1">
    <property type="nucleotide sequence ID" value="XM_022487918.1"/>
</dbReference>
<dbReference type="GO" id="GO:0016020">
    <property type="term" value="C:membrane"/>
    <property type="evidence" value="ECO:0007669"/>
    <property type="project" value="UniProtKB-SubCell"/>
</dbReference>
<dbReference type="Pfam" id="PF10613">
    <property type="entry name" value="Lig_chan-Glu_bd"/>
    <property type="match status" value="1"/>
</dbReference>
<keyword evidence="7" id="KW-0675">Receptor</keyword>
<feature type="transmembrane region" description="Helical" evidence="11">
    <location>
        <begin position="152"/>
        <end position="172"/>
    </location>
</feature>
<dbReference type="SMART" id="SM00918">
    <property type="entry name" value="Lig_chan-Glu_bd"/>
    <property type="match status" value="1"/>
</dbReference>
<dbReference type="InterPro" id="IPR019594">
    <property type="entry name" value="Glu/Gly-bd"/>
</dbReference>
<dbReference type="GeneID" id="111136802"/>
<evidence type="ECO:0000259" key="13">
    <source>
        <dbReference type="SMART" id="SM00079"/>
    </source>
</evidence>
<keyword evidence="10" id="KW-0407">Ion channel</keyword>
<evidence type="ECO:0000256" key="6">
    <source>
        <dbReference type="ARBA" id="ARBA00023136"/>
    </source>
</evidence>
<dbReference type="CDD" id="cd13685">
    <property type="entry name" value="PBP2_iGluR_non_NMDA_like"/>
    <property type="match status" value="1"/>
</dbReference>
<dbReference type="Gene3D" id="3.40.190.10">
    <property type="entry name" value="Periplasmic binding protein-like II"/>
    <property type="match status" value="2"/>
</dbReference>
<dbReference type="OrthoDB" id="5984008at2759"/>
<dbReference type="Proteomes" id="UP000694844">
    <property type="component" value="Chromosome 5"/>
</dbReference>
<evidence type="ECO:0000256" key="7">
    <source>
        <dbReference type="ARBA" id="ARBA00023170"/>
    </source>
</evidence>
<keyword evidence="6 11" id="KW-0472">Membrane</keyword>
<evidence type="ECO:0000256" key="4">
    <source>
        <dbReference type="ARBA" id="ARBA00022989"/>
    </source>
</evidence>
<evidence type="ECO:0000256" key="2">
    <source>
        <dbReference type="ARBA" id="ARBA00022448"/>
    </source>
</evidence>
<comment type="subcellular location">
    <subcellularLocation>
        <location evidence="1">Membrane</location>
        <topology evidence="1">Multi-pass membrane protein</topology>
    </subcellularLocation>
</comment>
<keyword evidence="5" id="KW-0406">Ion transport</keyword>
<feature type="signal peptide" evidence="12">
    <location>
        <begin position="1"/>
        <end position="20"/>
    </location>
</feature>
<dbReference type="PANTHER" id="PTHR18966">
    <property type="entry name" value="IONOTROPIC GLUTAMATE RECEPTOR"/>
    <property type="match status" value="1"/>
</dbReference>